<dbReference type="PRINTS" id="PR00508">
    <property type="entry name" value="S21N4MTFRASE"/>
</dbReference>
<keyword evidence="6" id="KW-1185">Reference proteome</keyword>
<comment type="caution">
    <text evidence="5">The sequence shown here is derived from an EMBL/GenBank/DDBJ whole genome shotgun (WGS) entry which is preliminary data.</text>
</comment>
<dbReference type="Proteomes" id="UP000552709">
    <property type="component" value="Unassembled WGS sequence"/>
</dbReference>
<dbReference type="GO" id="GO:0003677">
    <property type="term" value="F:DNA binding"/>
    <property type="evidence" value="ECO:0007669"/>
    <property type="project" value="InterPro"/>
</dbReference>
<dbReference type="RefSeq" id="WP_184127440.1">
    <property type="nucleotide sequence ID" value="NZ_JACHFL010000001.1"/>
</dbReference>
<sequence>MNAQVILGDCLEVMPTLPTQSVDMILADLPYGTTACAWDSVVPFAALWEQYERLIKPNGAIVLTAAQPFTTALIASRLELFKYCWIWEKSKGSDFLNAKNKPVRLHEEVCVFSLGTTANKSPRRMAYYPQGLVHNPKYHYRPGVEMKDGGVIGTRPSHKRGYETEWENYPTSILRFANPNNDLEHPTQKPVALFEYLIRTYTQPGDVVLDNTAGSGTTGVAAIQCGRVPILIERDEKYHAIAQRRVRHAQPALLGVS</sequence>
<evidence type="ECO:0000256" key="2">
    <source>
        <dbReference type="ARBA" id="ARBA00022679"/>
    </source>
</evidence>
<dbReference type="GO" id="GO:0032259">
    <property type="term" value="P:methylation"/>
    <property type="evidence" value="ECO:0007669"/>
    <property type="project" value="UniProtKB-KW"/>
</dbReference>
<evidence type="ECO:0000313" key="5">
    <source>
        <dbReference type="EMBL" id="MBB5361357.1"/>
    </source>
</evidence>
<reference evidence="5 6" key="1">
    <citation type="submission" date="2020-08" db="EMBL/GenBank/DDBJ databases">
        <title>Genomic Encyclopedia of Type Strains, Phase IV (KMG-IV): sequencing the most valuable type-strain genomes for metagenomic binning, comparative biology and taxonomic classification.</title>
        <authorList>
            <person name="Goeker M."/>
        </authorList>
    </citation>
    <scope>NUCLEOTIDE SEQUENCE [LARGE SCALE GENOMIC DNA]</scope>
    <source>
        <strain evidence="5 6">DSM 27939</strain>
    </source>
</reference>
<dbReference type="GO" id="GO:0008170">
    <property type="term" value="F:N-methyltransferase activity"/>
    <property type="evidence" value="ECO:0007669"/>
    <property type="project" value="InterPro"/>
</dbReference>
<evidence type="ECO:0000259" key="4">
    <source>
        <dbReference type="Pfam" id="PF01555"/>
    </source>
</evidence>
<dbReference type="EMBL" id="JACHFL010000001">
    <property type="protein sequence ID" value="MBB5361357.1"/>
    <property type="molecule type" value="Genomic_DNA"/>
</dbReference>
<evidence type="ECO:0000256" key="3">
    <source>
        <dbReference type="RuleBase" id="RU362026"/>
    </source>
</evidence>
<dbReference type="InterPro" id="IPR002941">
    <property type="entry name" value="DNA_methylase_N4/N6"/>
</dbReference>
<gene>
    <name evidence="5" type="ORF">HNQ08_000428</name>
</gene>
<dbReference type="Gene3D" id="3.40.50.150">
    <property type="entry name" value="Vaccinia Virus protein VP39"/>
    <property type="match status" value="1"/>
</dbReference>
<keyword evidence="1 5" id="KW-0489">Methyltransferase</keyword>
<comment type="similarity">
    <text evidence="3">Belongs to the N(4)/N(6)-methyltransferase family.</text>
</comment>
<dbReference type="InterPro" id="IPR001091">
    <property type="entry name" value="RM_Methyltransferase"/>
</dbReference>
<dbReference type="SUPFAM" id="SSF53335">
    <property type="entry name" value="S-adenosyl-L-methionine-dependent methyltransferases"/>
    <property type="match status" value="1"/>
</dbReference>
<dbReference type="AlphaFoldDB" id="A0A7W8JQJ9"/>
<keyword evidence="2 5" id="KW-0808">Transferase</keyword>
<dbReference type="EC" id="2.1.1.-" evidence="3"/>
<dbReference type="InterPro" id="IPR029063">
    <property type="entry name" value="SAM-dependent_MTases_sf"/>
</dbReference>
<feature type="domain" description="DNA methylase N-4/N-6" evidence="4">
    <location>
        <begin position="22"/>
        <end position="243"/>
    </location>
</feature>
<accession>A0A7W8JQJ9</accession>
<organism evidence="5 6">
    <name type="scientific">Deinococcus humi</name>
    <dbReference type="NCBI Taxonomy" id="662880"/>
    <lineage>
        <taxon>Bacteria</taxon>
        <taxon>Thermotogati</taxon>
        <taxon>Deinococcota</taxon>
        <taxon>Deinococci</taxon>
        <taxon>Deinococcales</taxon>
        <taxon>Deinococcaceae</taxon>
        <taxon>Deinococcus</taxon>
    </lineage>
</organism>
<evidence type="ECO:0000313" key="6">
    <source>
        <dbReference type="Proteomes" id="UP000552709"/>
    </source>
</evidence>
<name>A0A7W8JQJ9_9DEIO</name>
<evidence type="ECO:0000256" key="1">
    <source>
        <dbReference type="ARBA" id="ARBA00022603"/>
    </source>
</evidence>
<dbReference type="Pfam" id="PF01555">
    <property type="entry name" value="N6_N4_Mtase"/>
    <property type="match status" value="1"/>
</dbReference>
<protein>
    <recommendedName>
        <fullName evidence="3">Methyltransferase</fullName>
        <ecNumber evidence="3">2.1.1.-</ecNumber>
    </recommendedName>
</protein>
<proteinExistence type="inferred from homology"/>